<feature type="compositionally biased region" description="Polar residues" evidence="30">
    <location>
        <begin position="951"/>
        <end position="971"/>
    </location>
</feature>
<evidence type="ECO:0000313" key="33">
    <source>
        <dbReference type="EMBL" id="CAL1575647.1"/>
    </source>
</evidence>
<dbReference type="InterPro" id="IPR001508">
    <property type="entry name" value="Iono_Glu_rcpt_met"/>
</dbReference>
<reference evidence="33 34" key="1">
    <citation type="submission" date="2024-04" db="EMBL/GenBank/DDBJ databases">
        <authorList>
            <person name="Waldvogel A.-M."/>
            <person name="Schoenle A."/>
        </authorList>
    </citation>
    <scope>NUCLEOTIDE SEQUENCE [LARGE SCALE GENOMIC DNA]</scope>
</reference>
<feature type="transmembrane region" description="Helical" evidence="31">
    <location>
        <begin position="484"/>
        <end position="505"/>
    </location>
</feature>
<dbReference type="InterPro" id="IPR015683">
    <property type="entry name" value="Ionotropic_Glu_rcpt"/>
</dbReference>
<evidence type="ECO:0000256" key="14">
    <source>
        <dbReference type="ARBA" id="ARBA00023170"/>
    </source>
</evidence>
<evidence type="ECO:0000259" key="32">
    <source>
        <dbReference type="SMART" id="SM00079"/>
    </source>
</evidence>
<feature type="region of interest" description="Disordered" evidence="30">
    <location>
        <begin position="951"/>
        <end position="972"/>
    </location>
</feature>
<comment type="catalytic activity">
    <reaction evidence="21">
        <text>Ca(2+)(in) = Ca(2+)(out)</text>
        <dbReference type="Rhea" id="RHEA:29671"/>
        <dbReference type="ChEBI" id="CHEBI:29108"/>
    </reaction>
</comment>
<evidence type="ECO:0000256" key="22">
    <source>
        <dbReference type="ARBA" id="ARBA00053391"/>
    </source>
</evidence>
<comment type="catalytic activity">
    <reaction evidence="20">
        <text>Na(+)(in) = Na(+)(out)</text>
        <dbReference type="Rhea" id="RHEA:34963"/>
        <dbReference type="ChEBI" id="CHEBI:29101"/>
    </reaction>
</comment>
<comment type="similarity">
    <text evidence="23">Belongs to the glutamate-gated ion channel (TC 1.A.10.1) family. NR3B/GRIN3B subfamily.</text>
</comment>
<keyword evidence="8 31" id="KW-1133">Transmembrane helix</keyword>
<feature type="transmembrane region" description="Helical" evidence="31">
    <location>
        <begin position="411"/>
        <end position="433"/>
    </location>
</feature>
<dbReference type="GO" id="GO:0038023">
    <property type="term" value="F:signaling receptor activity"/>
    <property type="evidence" value="ECO:0007669"/>
    <property type="project" value="InterPro"/>
</dbReference>
<feature type="transmembrane region" description="Helical" evidence="31">
    <location>
        <begin position="445"/>
        <end position="464"/>
    </location>
</feature>
<dbReference type="AlphaFoldDB" id="A0AAV2JI02"/>
<feature type="site" description="Crucial to convey clamshell closure to channel opening" evidence="27">
    <location>
        <position position="513"/>
    </location>
</feature>
<dbReference type="FunFam" id="3.40.190.10:FF:000045">
    <property type="entry name" value="Putative glutamate receptor ionotropic NMDA 3A"/>
    <property type="match status" value="1"/>
</dbReference>
<accession>A0AAV2JI02</accession>
<keyword evidence="9" id="KW-0770">Synapse</keyword>
<feature type="transmembrane region" description="Helical" evidence="31">
    <location>
        <begin position="667"/>
        <end position="687"/>
    </location>
</feature>
<dbReference type="SUPFAM" id="SSF53850">
    <property type="entry name" value="Periplasmic binding protein-like II"/>
    <property type="match status" value="1"/>
</dbReference>
<dbReference type="GO" id="GO:0015276">
    <property type="term" value="F:ligand-gated monoatomic ion channel activity"/>
    <property type="evidence" value="ECO:0007669"/>
    <property type="project" value="InterPro"/>
</dbReference>
<evidence type="ECO:0000313" key="34">
    <source>
        <dbReference type="Proteomes" id="UP001497482"/>
    </source>
</evidence>
<evidence type="ECO:0000256" key="27">
    <source>
        <dbReference type="PIRSR" id="PIRSR601508-2"/>
    </source>
</evidence>
<evidence type="ECO:0000256" key="21">
    <source>
        <dbReference type="ARBA" id="ARBA00036634"/>
    </source>
</evidence>
<keyword evidence="11" id="KW-0406">Ion transport</keyword>
<keyword evidence="2" id="KW-0813">Transport</keyword>
<keyword evidence="10 29" id="KW-0175">Coiled coil</keyword>
<evidence type="ECO:0000256" key="25">
    <source>
        <dbReference type="ARBA" id="ARBA00071537"/>
    </source>
</evidence>
<keyword evidence="12 31" id="KW-0472">Membrane</keyword>
<evidence type="ECO:0000256" key="13">
    <source>
        <dbReference type="ARBA" id="ARBA00023157"/>
    </source>
</evidence>
<keyword evidence="16" id="KW-0628">Postsynaptic cell membrane</keyword>
<evidence type="ECO:0000256" key="24">
    <source>
        <dbReference type="ARBA" id="ARBA00064905"/>
    </source>
</evidence>
<dbReference type="InterPro" id="IPR001320">
    <property type="entry name" value="Iontro_rcpt_C"/>
</dbReference>
<evidence type="ECO:0000256" key="1">
    <source>
        <dbReference type="ARBA" id="ARBA00004651"/>
    </source>
</evidence>
<dbReference type="GO" id="GO:0005789">
    <property type="term" value="C:endoplasmic reticulum membrane"/>
    <property type="evidence" value="ECO:0007669"/>
    <property type="project" value="UniProtKB-ARBA"/>
</dbReference>
<evidence type="ECO:0000256" key="23">
    <source>
        <dbReference type="ARBA" id="ARBA00061701"/>
    </source>
</evidence>
<evidence type="ECO:0000256" key="3">
    <source>
        <dbReference type="ARBA" id="ARBA00022475"/>
    </source>
</evidence>
<comment type="subcellular location">
    <subcellularLocation>
        <location evidence="1">Cell membrane</location>
        <topology evidence="1">Multi-pass membrane protein</topology>
    </subcellularLocation>
    <subcellularLocation>
        <location evidence="19">Postsynaptic cell membrane</location>
    </subcellularLocation>
</comment>
<keyword evidence="13 28" id="KW-1015">Disulfide bond</keyword>
<proteinExistence type="inferred from homology"/>
<dbReference type="GO" id="GO:0045211">
    <property type="term" value="C:postsynaptic membrane"/>
    <property type="evidence" value="ECO:0007669"/>
    <property type="project" value="UniProtKB-SubCell"/>
</dbReference>
<dbReference type="Pfam" id="PF00060">
    <property type="entry name" value="Lig_chan"/>
    <property type="match status" value="1"/>
</dbReference>
<evidence type="ECO:0000256" key="6">
    <source>
        <dbReference type="ARBA" id="ARBA00022837"/>
    </source>
</evidence>
<dbReference type="EMBL" id="OZ035834">
    <property type="protein sequence ID" value="CAL1575647.1"/>
    <property type="molecule type" value="Genomic_DNA"/>
</dbReference>
<evidence type="ECO:0000256" key="17">
    <source>
        <dbReference type="ARBA" id="ARBA00023286"/>
    </source>
</evidence>
<evidence type="ECO:0000256" key="28">
    <source>
        <dbReference type="PIRSR" id="PIRSR601508-3"/>
    </source>
</evidence>
<dbReference type="Proteomes" id="UP001497482">
    <property type="component" value="Chromosome 12"/>
</dbReference>
<gene>
    <name evidence="33" type="ORF">KC01_LOCUS7169</name>
</gene>
<comment type="subunit">
    <text evidence="24">Forms heterotetrameric channels that contain at least two GluN1 subunits and at least a combination of one GluN2 and one GluN3 subunits (in vitro). Forms heterotetrameric channels composed of two GluN1/zeta subunits (GRIN1), and two identical GluN3 subunits (GRIN3A or GRIN3B) (in vitro). Does not form functional homomeric channels.</text>
</comment>
<keyword evidence="5" id="KW-0732">Signal</keyword>
<feature type="region of interest" description="Disordered" evidence="30">
    <location>
        <begin position="987"/>
        <end position="1039"/>
    </location>
</feature>
<evidence type="ECO:0000256" key="5">
    <source>
        <dbReference type="ARBA" id="ARBA00022729"/>
    </source>
</evidence>
<keyword evidence="3" id="KW-1003">Cell membrane</keyword>
<keyword evidence="34" id="KW-1185">Reference proteome</keyword>
<evidence type="ECO:0000256" key="2">
    <source>
        <dbReference type="ARBA" id="ARBA00022448"/>
    </source>
</evidence>
<evidence type="ECO:0000256" key="31">
    <source>
        <dbReference type="SAM" id="Phobius"/>
    </source>
</evidence>
<evidence type="ECO:0000256" key="26">
    <source>
        <dbReference type="PIRSR" id="PIRSR601508-1"/>
    </source>
</evidence>
<evidence type="ECO:0000256" key="8">
    <source>
        <dbReference type="ARBA" id="ARBA00022989"/>
    </source>
</evidence>
<keyword evidence="15" id="KW-0325">Glycoprotein</keyword>
<keyword evidence="17" id="KW-1071">Ligand-gated ion channel</keyword>
<dbReference type="InterPro" id="IPR028082">
    <property type="entry name" value="Peripla_BP_I"/>
</dbReference>
<dbReference type="Gene3D" id="3.40.190.10">
    <property type="entry name" value="Periplasmic binding protein-like II"/>
    <property type="match status" value="3"/>
</dbReference>
<feature type="domain" description="Ionotropic glutamate receptor C-terminal" evidence="32">
    <location>
        <begin position="328"/>
        <end position="646"/>
    </location>
</feature>
<organism evidence="33 34">
    <name type="scientific">Knipowitschia caucasica</name>
    <name type="common">Caucasian dwarf goby</name>
    <name type="synonym">Pomatoschistus caucasicus</name>
    <dbReference type="NCBI Taxonomy" id="637954"/>
    <lineage>
        <taxon>Eukaryota</taxon>
        <taxon>Metazoa</taxon>
        <taxon>Chordata</taxon>
        <taxon>Craniata</taxon>
        <taxon>Vertebrata</taxon>
        <taxon>Euteleostomi</taxon>
        <taxon>Actinopterygii</taxon>
        <taxon>Neopterygii</taxon>
        <taxon>Teleostei</taxon>
        <taxon>Neoteleostei</taxon>
        <taxon>Acanthomorphata</taxon>
        <taxon>Gobiaria</taxon>
        <taxon>Gobiiformes</taxon>
        <taxon>Gobioidei</taxon>
        <taxon>Gobiidae</taxon>
        <taxon>Gobiinae</taxon>
        <taxon>Knipowitschia</taxon>
    </lineage>
</organism>
<keyword evidence="14" id="KW-0675">Receptor</keyword>
<feature type="site" description="Interaction with the cone snail toxin Con-ikot-ikot" evidence="27">
    <location>
        <position position="543"/>
    </location>
</feature>
<dbReference type="FunFam" id="3.40.190.10:FF:000078">
    <property type="entry name" value="glutamate receptor ionotropic, NMDA 3B"/>
    <property type="match status" value="1"/>
</dbReference>
<dbReference type="PANTHER" id="PTHR18966">
    <property type="entry name" value="IONOTROPIC GLUTAMATE RECEPTOR"/>
    <property type="match status" value="1"/>
</dbReference>
<feature type="compositionally biased region" description="Polar residues" evidence="30">
    <location>
        <begin position="987"/>
        <end position="1018"/>
    </location>
</feature>
<evidence type="ECO:0000256" key="18">
    <source>
        <dbReference type="ARBA" id="ARBA00023303"/>
    </source>
</evidence>
<protein>
    <recommendedName>
        <fullName evidence="25">Glutamate receptor ionotropic, NMDA 3B</fullName>
    </recommendedName>
</protein>
<feature type="disulfide bond" evidence="28">
    <location>
        <begin position="595"/>
        <end position="649"/>
    </location>
</feature>
<evidence type="ECO:0000256" key="29">
    <source>
        <dbReference type="SAM" id="Coils"/>
    </source>
</evidence>
<evidence type="ECO:0000256" key="20">
    <source>
        <dbReference type="ARBA" id="ARBA00036239"/>
    </source>
</evidence>
<sequence>MSARVPPSTLGSLLLAVLQGGEEERDRSGWGGAAVVCPGWEEGGEGVLSHLQMHSGTNWNLWDIIDLTHITGDGERHGEASEETREDQREEEALRILSSRFLRSQSPISSVLLLGSDPECLSSVLRAAQRLSPTLPALQWIMGYPMSPDALHTLGGPLGLLAYGEVGRKPLSFYIRDALHLVSRAVTAAALVRPDLALVQSMVSCYDKLSRPDRPSSGPYLARFLSNTSFTGATGLIQVEPDHSRVLSSQLFHVWSLKRGALGQPAWVTVGQWTRGTLELENGILGLVGGFGNSQGQGLGAGVRGGEGQSEGVVFARWRPGLPVEGHRLRVVTLVEHPFVFTREVDEDGQCPAGQMCLDPRTNRTDVINNLFNQLHNPNATAADWDGPAPSQVRSKDTAAPIGAFMWPLHWSMWVGIFVTLHLTALFLTLYEWNSPFGMTPHGRNRLRVFSYSSALNLCYAILFGRTVATKTPKCWTGRFLMNLWAIFCLLVLSSYTANLAAVMVGEKTFEQVSGIHDDKLQHPSLGFRFGTVRESSAEDYMKKSFPEMHDYMRRFNQPTTPEGVHMLKTDPPLLDAFIMDKALLDYEVSIDADCKLLTVGKPFAIEGYGIGVPQGSPLTRNVSEFVSRYKSDGFMDMLHDKWYKVVPCGKRVFAVTETLQMGIQHFSGLFVLLCMGVGGALLTLAGEHTFYHLILPRLRRANTLQYWLHTSQKIHRALHTTYEDVGKELTGFEEKPSSCISENCTLHRKQHHQAPPPSPPTSLPASLTGIDTGASSSPSQDHKEKRVHFDLETLHSYRLRTHTASVRGRPGMVGRPGLGLGMGGLGLGSLTGFGSPGHMSLHVNGGPPSVLASTGLVLSPLGSRPGQTSLWEGELQELQGKIETYRTQLREALARRAEIQSSIERERSGFVRRDTSLERQRIQTINTDRSSSVQPKIPERDRTSQLQTLNNQQVGRANQSGASLDLNNSLERGRSIETRSFNLLTGERTVQSRNSASLERNRGNQQGTVQSRNTSSLDRQKVNLTRALDTNPATVNRT</sequence>
<keyword evidence="18" id="KW-0407">Ion channel</keyword>
<evidence type="ECO:0000256" key="19">
    <source>
        <dbReference type="ARBA" id="ARBA00034100"/>
    </source>
</evidence>
<keyword evidence="4 31" id="KW-0812">Transmembrane</keyword>
<evidence type="ECO:0000256" key="9">
    <source>
        <dbReference type="ARBA" id="ARBA00023018"/>
    </source>
</evidence>
<feature type="coiled-coil region" evidence="29">
    <location>
        <begin position="876"/>
        <end position="903"/>
    </location>
</feature>
<evidence type="ECO:0000256" key="30">
    <source>
        <dbReference type="SAM" id="MobiDB-lite"/>
    </source>
</evidence>
<evidence type="ECO:0000256" key="4">
    <source>
        <dbReference type="ARBA" id="ARBA00022692"/>
    </source>
</evidence>
<evidence type="ECO:0000256" key="7">
    <source>
        <dbReference type="ARBA" id="ARBA00022842"/>
    </source>
</evidence>
<evidence type="ECO:0000256" key="11">
    <source>
        <dbReference type="ARBA" id="ARBA00023065"/>
    </source>
</evidence>
<feature type="binding site" evidence="26">
    <location>
        <position position="581"/>
    </location>
    <ligand>
        <name>L-glutamate</name>
        <dbReference type="ChEBI" id="CHEBI:29985"/>
    </ligand>
</feature>
<dbReference type="GO" id="GO:0034702">
    <property type="term" value="C:monoatomic ion channel complex"/>
    <property type="evidence" value="ECO:0007669"/>
    <property type="project" value="UniProtKB-ARBA"/>
</dbReference>
<evidence type="ECO:0000256" key="12">
    <source>
        <dbReference type="ARBA" id="ARBA00023136"/>
    </source>
</evidence>
<feature type="binding site" evidence="26">
    <location>
        <position position="537"/>
    </location>
    <ligand>
        <name>L-glutamate</name>
        <dbReference type="ChEBI" id="CHEBI:29985"/>
    </ligand>
</feature>
<evidence type="ECO:0000256" key="16">
    <source>
        <dbReference type="ARBA" id="ARBA00023257"/>
    </source>
</evidence>
<dbReference type="GO" id="GO:0098878">
    <property type="term" value="C:neurotransmitter receptor complex"/>
    <property type="evidence" value="ECO:0007669"/>
    <property type="project" value="UniProtKB-ARBA"/>
</dbReference>
<dbReference type="SMART" id="SM00079">
    <property type="entry name" value="PBPe"/>
    <property type="match status" value="1"/>
</dbReference>
<comment type="function">
    <text evidence="22">Component of a non-conventional N-methyl-D-aspartate (NMDA) receptors (NMDARs) that function as heterotetrameric, ligand-gated cation channels with low calcium permeability and low voltage-dependent block by Mg(2+). Forms glutamatergic receptor complexes with GluN1 and GluN2 subunits which are activated by glycine binding to the GluN1 and GluN3 subunits and L-glutamate binding to GluN2 subunits. Forms excitatory glycinergic receptor complexes with GluN1 alone which are activated by glycine binding to the GluN1 and GluN3 subunits. GluN3B subunit also binds D-serine and, in the absence of glycine, activates glycinergic receptor complexes, but with lower efficacy than glycine. Each GluN3 subunit confers differential attributes to channel properties, including activation, deactivation and desensitization kinetics, pH sensitivity, Ca2(+) permeability, and binding to allosteric modulators.</text>
</comment>
<name>A0AAV2JI02_KNICA</name>
<feature type="region of interest" description="Disordered" evidence="30">
    <location>
        <begin position="747"/>
        <end position="786"/>
    </location>
</feature>
<evidence type="ECO:0000256" key="15">
    <source>
        <dbReference type="ARBA" id="ARBA00023180"/>
    </source>
</evidence>
<keyword evidence="6" id="KW-0106">Calcium</keyword>
<evidence type="ECO:0000256" key="10">
    <source>
        <dbReference type="ARBA" id="ARBA00023054"/>
    </source>
</evidence>
<dbReference type="SUPFAM" id="SSF53822">
    <property type="entry name" value="Periplasmic binding protein-like I"/>
    <property type="match status" value="1"/>
</dbReference>
<dbReference type="PRINTS" id="PR00177">
    <property type="entry name" value="NMDARECEPTOR"/>
</dbReference>
<keyword evidence="7" id="KW-0460">Magnesium</keyword>